<reference evidence="6" key="1">
    <citation type="submission" date="2022-03" db="EMBL/GenBank/DDBJ databases">
        <title>The complete genome sequence of a Methyloterrigena soli.</title>
        <authorList>
            <person name="Zi Z."/>
        </authorList>
    </citation>
    <scope>NUCLEOTIDE SEQUENCE</scope>
    <source>
        <strain evidence="6">M48</strain>
    </source>
</reference>
<dbReference type="RefSeq" id="WP_281736678.1">
    <property type="nucleotide sequence ID" value="NZ_JAKETQ010000002.1"/>
</dbReference>
<organism evidence="6 7">
    <name type="scientific">Paradevosia shaoguanensis</name>
    <dbReference type="NCBI Taxonomy" id="1335043"/>
    <lineage>
        <taxon>Bacteria</taxon>
        <taxon>Pseudomonadati</taxon>
        <taxon>Pseudomonadota</taxon>
        <taxon>Alphaproteobacteria</taxon>
        <taxon>Hyphomicrobiales</taxon>
        <taxon>Devosiaceae</taxon>
        <taxon>Paradevosia</taxon>
    </lineage>
</organism>
<name>A0AA41QPD3_9HYPH</name>
<dbReference type="InterPro" id="IPR001775">
    <property type="entry name" value="GspD/PilQ"/>
</dbReference>
<dbReference type="Pfam" id="PF13629">
    <property type="entry name" value="T2SS-T3SS_pil_N"/>
    <property type="match status" value="1"/>
</dbReference>
<dbReference type="PANTHER" id="PTHR30332">
    <property type="entry name" value="PROBABLE GENERAL SECRETION PATHWAY PROTEIN D"/>
    <property type="match status" value="1"/>
</dbReference>
<comment type="caution">
    <text evidence="6">The sequence shown here is derived from an EMBL/GenBank/DDBJ whole genome shotgun (WGS) entry which is preliminary data.</text>
</comment>
<gene>
    <name evidence="6" type="ORF">ML536_17130</name>
</gene>
<feature type="domain" description="Type II/III secretion system secretin-like" evidence="3">
    <location>
        <begin position="260"/>
        <end position="419"/>
    </location>
</feature>
<feature type="domain" description="Pilus formation protein N-terminal" evidence="5">
    <location>
        <begin position="53"/>
        <end position="121"/>
    </location>
</feature>
<sequence>MSHFAQNRPHPMKSLKTFAFALPLLAALALTPLAQAREVSQLRVSAAEYGKTQNVNVGLNKSLLVDLPIEASEVIVSNPGIASAMMRTRTSAVIQGVGAGSTNIMFLDANGGRIAVVEIVVGNDSSSLTSTLAALLPGSSIQVQAFGQGVVLSGTALSQDDVQKAVTIATQFAGDPAKVANVINVSGGQQVMLKVTVAEVSRDTVKQLGINLNATLNSGALTTGLINSPGLGGASSTTPTGTLGVKLAAGPISIDATLRALERRGALRTLAEPTLTAISGQEAEFLAGGEFPVPTDVQDGKVTYTFKKFGVQLKFTPTVKSNGIVGLVVDTSVSEPTSEGSYSIAGVTIPATKERQAKTSVELPTGTTLAIGGLIQDQLRQQVNAFPGLGNIPILGALFRSRDFLHSQTELVILVTPYLAQATSNPPPLPTDNYVVAGDAEAVFLGHMEKLYGVGEGPAGMRGGFQGSVGFVLN</sequence>
<dbReference type="EMBL" id="JALAZD010000002">
    <property type="protein sequence ID" value="MCI0128557.1"/>
    <property type="molecule type" value="Genomic_DNA"/>
</dbReference>
<evidence type="ECO:0000313" key="7">
    <source>
        <dbReference type="Proteomes" id="UP001156140"/>
    </source>
</evidence>
<dbReference type="Pfam" id="PF04972">
    <property type="entry name" value="BON"/>
    <property type="match status" value="1"/>
</dbReference>
<dbReference type="GO" id="GO:0015627">
    <property type="term" value="C:type II protein secretion system complex"/>
    <property type="evidence" value="ECO:0007669"/>
    <property type="project" value="TreeGrafter"/>
</dbReference>
<keyword evidence="2" id="KW-0732">Signal</keyword>
<comment type="similarity">
    <text evidence="1">Belongs to the bacterial secretin family.</text>
</comment>
<dbReference type="InterPro" id="IPR004846">
    <property type="entry name" value="T2SS/T3SS_dom"/>
</dbReference>
<dbReference type="Pfam" id="PF00263">
    <property type="entry name" value="Secretin"/>
    <property type="match status" value="1"/>
</dbReference>
<dbReference type="AlphaFoldDB" id="A0AA41QPD3"/>
<dbReference type="PRINTS" id="PR00811">
    <property type="entry name" value="BCTERIALGSPD"/>
</dbReference>
<dbReference type="InterPro" id="IPR007055">
    <property type="entry name" value="BON_dom"/>
</dbReference>
<dbReference type="PANTHER" id="PTHR30332:SF17">
    <property type="entry name" value="TYPE IV PILIATION SYSTEM PROTEIN DR_0774-RELATED"/>
    <property type="match status" value="1"/>
</dbReference>
<evidence type="ECO:0000256" key="1">
    <source>
        <dbReference type="RuleBase" id="RU004003"/>
    </source>
</evidence>
<evidence type="ECO:0000259" key="3">
    <source>
        <dbReference type="Pfam" id="PF00263"/>
    </source>
</evidence>
<dbReference type="InterPro" id="IPR032789">
    <property type="entry name" value="T2SS-T3SS_pil_N"/>
</dbReference>
<accession>A0AA41QPD3</accession>
<feature type="chain" id="PRO_5041387357" evidence="2">
    <location>
        <begin position="37"/>
        <end position="474"/>
    </location>
</feature>
<dbReference type="GO" id="GO:0009306">
    <property type="term" value="P:protein secretion"/>
    <property type="evidence" value="ECO:0007669"/>
    <property type="project" value="InterPro"/>
</dbReference>
<dbReference type="Proteomes" id="UP001156140">
    <property type="component" value="Unassembled WGS sequence"/>
</dbReference>
<feature type="domain" description="BON" evidence="4">
    <location>
        <begin position="129"/>
        <end position="185"/>
    </location>
</feature>
<evidence type="ECO:0000313" key="6">
    <source>
        <dbReference type="EMBL" id="MCI0128557.1"/>
    </source>
</evidence>
<evidence type="ECO:0000259" key="4">
    <source>
        <dbReference type="Pfam" id="PF04972"/>
    </source>
</evidence>
<proteinExistence type="inferred from homology"/>
<evidence type="ECO:0000256" key="2">
    <source>
        <dbReference type="SAM" id="SignalP"/>
    </source>
</evidence>
<feature type="signal peptide" evidence="2">
    <location>
        <begin position="1"/>
        <end position="36"/>
    </location>
</feature>
<evidence type="ECO:0000259" key="5">
    <source>
        <dbReference type="Pfam" id="PF13629"/>
    </source>
</evidence>
<keyword evidence="7" id="KW-1185">Reference proteome</keyword>
<protein>
    <submittedName>
        <fullName evidence="6">Type II and III secretion system protein family protein</fullName>
    </submittedName>
</protein>
<dbReference type="InterPro" id="IPR050810">
    <property type="entry name" value="Bact_Secretion_Sys_Channel"/>
</dbReference>